<evidence type="ECO:0000256" key="1">
    <source>
        <dbReference type="ARBA" id="ARBA00022529"/>
    </source>
</evidence>
<evidence type="ECO:0000313" key="3">
    <source>
        <dbReference type="EMBL" id="PWW09216.1"/>
    </source>
</evidence>
<sequence>MPWFSRILHHPTNNSGVTLGRGFDMKKRSAGEILSILRQAGIEEYKAQICALASHLSGREADNFIEVYGPLVGEISHYQQVRLFELSYAEKVNYAKHLYVKFSAKIPSRISWDNIDQKIRDTFVDTLYQGNVTASDMVAVMAKNGSKQDIITYLENDIYQKNDPRRLTLRLNYLK</sequence>
<keyword evidence="4" id="KW-1185">Reference proteome</keyword>
<organism evidence="3 4">
    <name type="scientific">Mangrovibacter plantisponsor</name>
    <dbReference type="NCBI Taxonomy" id="451513"/>
    <lineage>
        <taxon>Bacteria</taxon>
        <taxon>Pseudomonadati</taxon>
        <taxon>Pseudomonadota</taxon>
        <taxon>Gammaproteobacteria</taxon>
        <taxon>Enterobacterales</taxon>
        <taxon>Enterobacteriaceae</taxon>
        <taxon>Mangrovibacter</taxon>
    </lineage>
</organism>
<protein>
    <submittedName>
        <fullName evidence="3">Uncharacterized protein</fullName>
    </submittedName>
</protein>
<reference evidence="3 4" key="1">
    <citation type="submission" date="2018-05" db="EMBL/GenBank/DDBJ databases">
        <title>Genomic Encyclopedia of Type Strains, Phase IV (KMG-IV): sequencing the most valuable type-strain genomes for metagenomic binning, comparative biology and taxonomic classification.</title>
        <authorList>
            <person name="Goeker M."/>
        </authorList>
    </citation>
    <scope>NUCLEOTIDE SEQUENCE [LARGE SCALE GENOMIC DNA]</scope>
    <source>
        <strain evidence="3 4">DSM 19579</strain>
    </source>
</reference>
<gene>
    <name evidence="3" type="ORF">DES37_106340</name>
</gene>
<dbReference type="GO" id="GO:0003796">
    <property type="term" value="F:lysozyme activity"/>
    <property type="evidence" value="ECO:0007669"/>
    <property type="project" value="InterPro"/>
</dbReference>
<keyword evidence="2" id="KW-0081">Bacteriolytic enzyme</keyword>
<accession>A0A317Q115</accession>
<dbReference type="EMBL" id="QGTS01000006">
    <property type="protein sequence ID" value="PWW09216.1"/>
    <property type="molecule type" value="Genomic_DNA"/>
</dbReference>
<comment type="caution">
    <text evidence="3">The sequence shown here is derived from an EMBL/GenBank/DDBJ whole genome shotgun (WGS) entry which is preliminary data.</text>
</comment>
<keyword evidence="1" id="KW-0929">Antimicrobial</keyword>
<dbReference type="GO" id="GO:0031640">
    <property type="term" value="P:killing of cells of another organism"/>
    <property type="evidence" value="ECO:0007669"/>
    <property type="project" value="UniProtKB-KW"/>
</dbReference>
<evidence type="ECO:0000313" key="4">
    <source>
        <dbReference type="Proteomes" id="UP000246744"/>
    </source>
</evidence>
<dbReference type="Gene3D" id="1.10.530.40">
    <property type="match status" value="1"/>
</dbReference>
<dbReference type="InterPro" id="IPR023347">
    <property type="entry name" value="Lysozyme_dom_sf"/>
</dbReference>
<name>A0A317Q115_9ENTR</name>
<dbReference type="AlphaFoldDB" id="A0A317Q115"/>
<proteinExistence type="predicted"/>
<dbReference type="GO" id="GO:0042742">
    <property type="term" value="P:defense response to bacterium"/>
    <property type="evidence" value="ECO:0007669"/>
    <property type="project" value="UniProtKB-KW"/>
</dbReference>
<evidence type="ECO:0000256" key="2">
    <source>
        <dbReference type="ARBA" id="ARBA00022638"/>
    </source>
</evidence>
<dbReference type="Proteomes" id="UP000246744">
    <property type="component" value="Unassembled WGS sequence"/>
</dbReference>